<proteinExistence type="predicted"/>
<dbReference type="InterPro" id="IPR001841">
    <property type="entry name" value="Znf_RING"/>
</dbReference>
<dbReference type="Proteomes" id="UP001239445">
    <property type="component" value="Unassembled WGS sequence"/>
</dbReference>
<feature type="compositionally biased region" description="Pro residues" evidence="10">
    <location>
        <begin position="689"/>
        <end position="700"/>
    </location>
</feature>
<organism evidence="13 14">
    <name type="scientific">Echria macrotheca</name>
    <dbReference type="NCBI Taxonomy" id="438768"/>
    <lineage>
        <taxon>Eukaryota</taxon>
        <taxon>Fungi</taxon>
        <taxon>Dikarya</taxon>
        <taxon>Ascomycota</taxon>
        <taxon>Pezizomycotina</taxon>
        <taxon>Sordariomycetes</taxon>
        <taxon>Sordariomycetidae</taxon>
        <taxon>Sordariales</taxon>
        <taxon>Schizotheciaceae</taxon>
        <taxon>Echria</taxon>
    </lineage>
</organism>
<evidence type="ECO:0000256" key="9">
    <source>
        <dbReference type="PROSITE-ProRule" id="PRU00175"/>
    </source>
</evidence>
<keyword evidence="3" id="KW-0808">Transferase</keyword>
<dbReference type="AlphaFoldDB" id="A0AAJ0BCH8"/>
<keyword evidence="7" id="KW-0833">Ubl conjugation pathway</keyword>
<dbReference type="GO" id="GO:0016567">
    <property type="term" value="P:protein ubiquitination"/>
    <property type="evidence" value="ECO:0007669"/>
    <property type="project" value="InterPro"/>
</dbReference>
<evidence type="ECO:0000256" key="2">
    <source>
        <dbReference type="ARBA" id="ARBA00012251"/>
    </source>
</evidence>
<feature type="compositionally biased region" description="Basic and acidic residues" evidence="10">
    <location>
        <begin position="1"/>
        <end position="14"/>
    </location>
</feature>
<feature type="domain" description="RING-type" evidence="11">
    <location>
        <begin position="425"/>
        <end position="477"/>
    </location>
</feature>
<reference evidence="13" key="1">
    <citation type="submission" date="2023-06" db="EMBL/GenBank/DDBJ databases">
        <title>Genome-scale phylogeny and comparative genomics of the fungal order Sordariales.</title>
        <authorList>
            <consortium name="Lawrence Berkeley National Laboratory"/>
            <person name="Hensen N."/>
            <person name="Bonometti L."/>
            <person name="Westerberg I."/>
            <person name="Brannstrom I.O."/>
            <person name="Guillou S."/>
            <person name="Cros-Aarteil S."/>
            <person name="Calhoun S."/>
            <person name="Haridas S."/>
            <person name="Kuo A."/>
            <person name="Mondo S."/>
            <person name="Pangilinan J."/>
            <person name="Riley R."/>
            <person name="Labutti K."/>
            <person name="Andreopoulos B."/>
            <person name="Lipzen A."/>
            <person name="Chen C."/>
            <person name="Yanf M."/>
            <person name="Daum C."/>
            <person name="Ng V."/>
            <person name="Clum A."/>
            <person name="Steindorff A."/>
            <person name="Ohm R."/>
            <person name="Martin F."/>
            <person name="Silar P."/>
            <person name="Natvig D."/>
            <person name="Lalanne C."/>
            <person name="Gautier V."/>
            <person name="Ament-Velasquez S.L."/>
            <person name="Kruys A."/>
            <person name="Hutchinson M.I."/>
            <person name="Powell A.J."/>
            <person name="Barry K."/>
            <person name="Miller A.N."/>
            <person name="Grigoriev I.V."/>
            <person name="Debuchy R."/>
            <person name="Gladieux P."/>
            <person name="Thoren M.H."/>
            <person name="Johannesson H."/>
        </authorList>
    </citation>
    <scope>NUCLEOTIDE SEQUENCE</scope>
    <source>
        <strain evidence="13">PSN4</strain>
    </source>
</reference>
<dbReference type="SMART" id="SM00647">
    <property type="entry name" value="IBR"/>
    <property type="match status" value="1"/>
</dbReference>
<protein>
    <recommendedName>
        <fullName evidence="2">RBR-type E3 ubiquitin transferase</fullName>
        <ecNumber evidence="2">2.3.2.31</ecNumber>
    </recommendedName>
</protein>
<evidence type="ECO:0000256" key="6">
    <source>
        <dbReference type="ARBA" id="ARBA00022771"/>
    </source>
</evidence>
<dbReference type="EMBL" id="MU839834">
    <property type="protein sequence ID" value="KAK1755320.1"/>
    <property type="molecule type" value="Genomic_DNA"/>
</dbReference>
<dbReference type="InterPro" id="IPR002867">
    <property type="entry name" value="IBR_dom"/>
</dbReference>
<comment type="caution">
    <text evidence="13">The sequence shown here is derived from an EMBL/GenBank/DDBJ whole genome shotgun (WGS) entry which is preliminary data.</text>
</comment>
<dbReference type="EC" id="2.3.2.31" evidence="2"/>
<evidence type="ECO:0000256" key="8">
    <source>
        <dbReference type="ARBA" id="ARBA00022833"/>
    </source>
</evidence>
<dbReference type="GO" id="GO:0061630">
    <property type="term" value="F:ubiquitin protein ligase activity"/>
    <property type="evidence" value="ECO:0007669"/>
    <property type="project" value="UniProtKB-EC"/>
</dbReference>
<feature type="domain" description="RING-type" evidence="12">
    <location>
        <begin position="421"/>
        <end position="618"/>
    </location>
</feature>
<evidence type="ECO:0000256" key="7">
    <source>
        <dbReference type="ARBA" id="ARBA00022786"/>
    </source>
</evidence>
<sequence length="783" mass="89580">MARNESERHSRSSEPHGTARALQSEEYRRTLSRLFGSRPSTAHKRRRSAGQYDRDRDRDREQDRNRDWDWPPSSQPDRDLSRDVGRASRKTDTDKDRGHNRDTGSSRPNEKKHHRKHQEYGREEEGDGAPKLRRRKHRHSTRERELVEVELLALDHRGSDLKIGVPRGCVVRGIESCIRRWYLERNKLITPTAEFLFFSDGQPLGLTDVIQKRPGTIWYRVTKSPGEAESWRFTHWQDETNGRLDSALSGVLAKAIDDGVTVRQLRKMVAGLMNVNDPYRIVLSTRDGMRRGLIQGEDWEAKRMKKWLTCWLSVDINPEKYYVVLRGLGREYVYHPQALTVEQGMDTRKLALYMSRRLFRSACMLGTSKFDLSSMEIKLFHDDGRCAGPLTPLEWGATYTFEIPQDAAEAFADEENWLLQPTESCAVCMEDKKITELPIRITSDCQHPSVPCKDCLKQWLQSSLERATWDRIKCPDCPAILGYADMRRYASRETFSRFDTLSTRSAVEALPNFRWCLSATCGSGQIEDQNCAKSKCQACGAKQCMKHNVPWHKGETCEEYDRRNKQRKKDDKASEQTIKKITKKCPECVCGHEWCYICFARFQRNEHGFLYCHHAPECTERDPFVDLIDPIRANRLPAFGIPPPPRFANQDPFMRPFMPQHLRRHHANGPGGGGGGAGAGPGGGGAPFRRPPPPRPPPGFPFRGQFDANGNPLVMGRHANLQNLQEAAAAMTAEMHRVAFVNMPPPHMQQQDQQTHFFQGNPPLFHQDLAEGGLPQEFAGLRI</sequence>
<dbReference type="SUPFAM" id="SSF57850">
    <property type="entry name" value="RING/U-box"/>
    <property type="match status" value="2"/>
</dbReference>
<dbReference type="CDD" id="cd20335">
    <property type="entry name" value="BRcat_RBR"/>
    <property type="match status" value="1"/>
</dbReference>
<keyword evidence="14" id="KW-1185">Reference proteome</keyword>
<evidence type="ECO:0000256" key="1">
    <source>
        <dbReference type="ARBA" id="ARBA00001798"/>
    </source>
</evidence>
<dbReference type="InterPro" id="IPR031127">
    <property type="entry name" value="E3_UB_ligase_RBR"/>
</dbReference>
<feature type="compositionally biased region" description="Basic and acidic residues" evidence="10">
    <location>
        <begin position="76"/>
        <end position="104"/>
    </location>
</feature>
<feature type="compositionally biased region" description="Basic residues" evidence="10">
    <location>
        <begin position="131"/>
        <end position="141"/>
    </location>
</feature>
<name>A0AAJ0BCH8_9PEZI</name>
<feature type="region of interest" description="Disordered" evidence="10">
    <location>
        <begin position="662"/>
        <end position="710"/>
    </location>
</feature>
<dbReference type="Pfam" id="PF01485">
    <property type="entry name" value="IBR"/>
    <property type="match status" value="1"/>
</dbReference>
<evidence type="ECO:0000313" key="13">
    <source>
        <dbReference type="EMBL" id="KAK1755320.1"/>
    </source>
</evidence>
<dbReference type="PROSITE" id="PS51873">
    <property type="entry name" value="TRIAD"/>
    <property type="match status" value="1"/>
</dbReference>
<comment type="catalytic activity">
    <reaction evidence="1">
        <text>[E2 ubiquitin-conjugating enzyme]-S-ubiquitinyl-L-cysteine + [acceptor protein]-L-lysine = [E2 ubiquitin-conjugating enzyme]-L-cysteine + [acceptor protein]-N(6)-ubiquitinyl-L-lysine.</text>
        <dbReference type="EC" id="2.3.2.31"/>
    </reaction>
</comment>
<dbReference type="PANTHER" id="PTHR11685">
    <property type="entry name" value="RBR FAMILY RING FINGER AND IBR DOMAIN-CONTAINING"/>
    <property type="match status" value="1"/>
</dbReference>
<feature type="compositionally biased region" description="Basic and acidic residues" evidence="10">
    <location>
        <begin position="52"/>
        <end position="69"/>
    </location>
</feature>
<feature type="region of interest" description="Disordered" evidence="10">
    <location>
        <begin position="1"/>
        <end position="141"/>
    </location>
</feature>
<evidence type="ECO:0000256" key="4">
    <source>
        <dbReference type="ARBA" id="ARBA00022723"/>
    </source>
</evidence>
<evidence type="ECO:0000259" key="12">
    <source>
        <dbReference type="PROSITE" id="PS51873"/>
    </source>
</evidence>
<evidence type="ECO:0000256" key="3">
    <source>
        <dbReference type="ARBA" id="ARBA00022679"/>
    </source>
</evidence>
<dbReference type="InterPro" id="IPR044066">
    <property type="entry name" value="TRIAD_supradom"/>
</dbReference>
<evidence type="ECO:0000256" key="10">
    <source>
        <dbReference type="SAM" id="MobiDB-lite"/>
    </source>
</evidence>
<keyword evidence="4" id="KW-0479">Metal-binding</keyword>
<dbReference type="InterPro" id="IPR013083">
    <property type="entry name" value="Znf_RING/FYVE/PHD"/>
</dbReference>
<gene>
    <name evidence="13" type="ORF">QBC47DRAFT_361334</name>
</gene>
<evidence type="ECO:0000256" key="5">
    <source>
        <dbReference type="ARBA" id="ARBA00022737"/>
    </source>
</evidence>
<feature type="compositionally biased region" description="Gly residues" evidence="10">
    <location>
        <begin position="669"/>
        <end position="686"/>
    </location>
</feature>
<keyword evidence="6 9" id="KW-0863">Zinc-finger</keyword>
<dbReference type="PROSITE" id="PS50089">
    <property type="entry name" value="ZF_RING_2"/>
    <property type="match status" value="1"/>
</dbReference>
<keyword evidence="5" id="KW-0677">Repeat</keyword>
<accession>A0AAJ0BCH8</accession>
<evidence type="ECO:0000259" key="11">
    <source>
        <dbReference type="PROSITE" id="PS50089"/>
    </source>
</evidence>
<dbReference type="Gene3D" id="3.30.40.10">
    <property type="entry name" value="Zinc/RING finger domain, C3HC4 (zinc finger)"/>
    <property type="match status" value="1"/>
</dbReference>
<keyword evidence="8" id="KW-0862">Zinc</keyword>
<evidence type="ECO:0000313" key="14">
    <source>
        <dbReference type="Proteomes" id="UP001239445"/>
    </source>
</evidence>
<dbReference type="GO" id="GO:0008270">
    <property type="term" value="F:zinc ion binding"/>
    <property type="evidence" value="ECO:0007669"/>
    <property type="project" value="UniProtKB-KW"/>
</dbReference>